<accession>S8CZZ8</accession>
<dbReference type="Proteomes" id="UP000015453">
    <property type="component" value="Unassembled WGS sequence"/>
</dbReference>
<keyword evidence="2" id="KW-1185">Reference proteome</keyword>
<name>S8CZZ8_9LAMI</name>
<gene>
    <name evidence="1" type="ORF">M569_02122</name>
</gene>
<dbReference type="OrthoDB" id="1748554at2759"/>
<dbReference type="AlphaFoldDB" id="S8CZZ8"/>
<sequence length="163" mass="18475">MKSRELVSKGISHLIGDGSSVDIWHDPWIPKPPTFKPMNLVGERGRASVAPLIDSRTKWWDAGRIREKFDPGYSEECPAAIQVWALSDLPWGVINSWRDGASAVDWISSVSAALEPAAFSRFMTVTWFLWWKRNTRIHEGADESAKEIIDGAIIFHNMYNIFC</sequence>
<proteinExistence type="predicted"/>
<reference evidence="1 2" key="1">
    <citation type="journal article" date="2013" name="BMC Genomics">
        <title>The miniature genome of a carnivorous plant Genlisea aurea contains a low number of genes and short non-coding sequences.</title>
        <authorList>
            <person name="Leushkin E.V."/>
            <person name="Sutormin R.A."/>
            <person name="Nabieva E.R."/>
            <person name="Penin A.A."/>
            <person name="Kondrashov A.S."/>
            <person name="Logacheva M.D."/>
        </authorList>
    </citation>
    <scope>NUCLEOTIDE SEQUENCE [LARGE SCALE GENOMIC DNA]</scope>
</reference>
<comment type="caution">
    <text evidence="1">The sequence shown here is derived from an EMBL/GenBank/DDBJ whole genome shotgun (WGS) entry which is preliminary data.</text>
</comment>
<evidence type="ECO:0000313" key="2">
    <source>
        <dbReference type="Proteomes" id="UP000015453"/>
    </source>
</evidence>
<protein>
    <recommendedName>
        <fullName evidence="3">Reverse transcriptase zinc-binding domain-containing protein</fullName>
    </recommendedName>
</protein>
<organism evidence="1 2">
    <name type="scientific">Genlisea aurea</name>
    <dbReference type="NCBI Taxonomy" id="192259"/>
    <lineage>
        <taxon>Eukaryota</taxon>
        <taxon>Viridiplantae</taxon>
        <taxon>Streptophyta</taxon>
        <taxon>Embryophyta</taxon>
        <taxon>Tracheophyta</taxon>
        <taxon>Spermatophyta</taxon>
        <taxon>Magnoliopsida</taxon>
        <taxon>eudicotyledons</taxon>
        <taxon>Gunneridae</taxon>
        <taxon>Pentapetalae</taxon>
        <taxon>asterids</taxon>
        <taxon>lamiids</taxon>
        <taxon>Lamiales</taxon>
        <taxon>Lentibulariaceae</taxon>
        <taxon>Genlisea</taxon>
    </lineage>
</organism>
<evidence type="ECO:0008006" key="3">
    <source>
        <dbReference type="Google" id="ProtNLM"/>
    </source>
</evidence>
<evidence type="ECO:0000313" key="1">
    <source>
        <dbReference type="EMBL" id="EPS72635.1"/>
    </source>
</evidence>
<dbReference type="EMBL" id="AUSU01000763">
    <property type="protein sequence ID" value="EPS72635.1"/>
    <property type="molecule type" value="Genomic_DNA"/>
</dbReference>